<organism evidence="4 5">
    <name type="scientific">Fulvitalea axinellae</name>
    <dbReference type="NCBI Taxonomy" id="1182444"/>
    <lineage>
        <taxon>Bacteria</taxon>
        <taxon>Pseudomonadati</taxon>
        <taxon>Bacteroidota</taxon>
        <taxon>Cytophagia</taxon>
        <taxon>Cytophagales</taxon>
        <taxon>Persicobacteraceae</taxon>
        <taxon>Fulvitalea</taxon>
    </lineage>
</organism>
<accession>A0AAU9CFD4</accession>
<dbReference type="PANTHER" id="PTHR37813">
    <property type="entry name" value="FELS-2 PROPHAGE PROTEIN"/>
    <property type="match status" value="1"/>
</dbReference>
<keyword evidence="2" id="KW-0472">Membrane</keyword>
<gene>
    <name evidence="4" type="ORF">FUAX_32980</name>
</gene>
<dbReference type="Pfam" id="PF10145">
    <property type="entry name" value="PhageMin_Tail"/>
    <property type="match status" value="1"/>
</dbReference>
<keyword evidence="1" id="KW-1188">Viral release from host cell</keyword>
<dbReference type="InterPro" id="IPR010090">
    <property type="entry name" value="Phage_tape_meas"/>
</dbReference>
<dbReference type="RefSeq" id="WP_338392394.1">
    <property type="nucleotide sequence ID" value="NZ_AP025314.1"/>
</dbReference>
<evidence type="ECO:0000313" key="4">
    <source>
        <dbReference type="EMBL" id="BDD10866.1"/>
    </source>
</evidence>
<keyword evidence="2" id="KW-1133">Transmembrane helix</keyword>
<dbReference type="Proteomes" id="UP001348817">
    <property type="component" value="Chromosome"/>
</dbReference>
<evidence type="ECO:0000256" key="2">
    <source>
        <dbReference type="SAM" id="Phobius"/>
    </source>
</evidence>
<evidence type="ECO:0000259" key="3">
    <source>
        <dbReference type="Pfam" id="PF10145"/>
    </source>
</evidence>
<reference evidence="4 5" key="1">
    <citation type="submission" date="2021-12" db="EMBL/GenBank/DDBJ databases">
        <title>Genome sequencing of bacteria with rrn-lacking chromosome and rrn-plasmid.</title>
        <authorList>
            <person name="Anda M."/>
            <person name="Iwasaki W."/>
        </authorList>
    </citation>
    <scope>NUCLEOTIDE SEQUENCE [LARGE SCALE GENOMIC DNA]</scope>
    <source>
        <strain evidence="4 5">DSM 100852</strain>
    </source>
</reference>
<proteinExistence type="predicted"/>
<name>A0AAU9CFD4_9BACT</name>
<evidence type="ECO:0000313" key="5">
    <source>
        <dbReference type="Proteomes" id="UP001348817"/>
    </source>
</evidence>
<sequence>MSSQGYSYKIDVDTNGNAVLPSLVNNAERADASLNRFTKDANGRLRDANGRFVTLGRSAEGVRRKVGGLGPASIRGLGTLERRAKAGTGAMAGLRSTVAGLGLTLSTGALATGLVGTGAGFEKSMSNVQALSNATRTEMVGLKAAAREAGDTTVFSARQSADGMGYLALAGFKADQQIQALPATLNLAAAGGMELARSADIATNVLSQYRMKASQTGVVVDQLAFTQSRFNTNIEEASDAMNYWGPTAKAMGIGLAESNATIGLLANNGLKGSLGTRALGTSMVRLTKPTKAMRAVMDELNLSFFNGEGRFIGMSGMIGMLNERMAGLNDKQRQAALSTVFGSEAIQEMNILLAEGSEKIRYWTGELENAEGTAKRMADTKLDNLAGDFQMLKSATQEASLKIYDQLGPSLRSATKDATGFVRAMDTKQVGLYMTSLVTTGKKVAGFLFKYRKTIIGLGKAVVVLKTATLVYSGVVRAQAGLIATAKTLKYAYIVATRGATVATRAMNTAMMASPWGLLFAGLAAGITAMALFSDKTEKASKAQAGLNNRMRESKDAGKERLDTFEATGLDVRKSSMAGLTDAQVRSIQSRAKARISTIRDQKLDQKLLHENEVEARNARRAELDRLIAKKTADMKIVFKGSGNNPFDASYKRLEAQRDTLLEKREALQATGLQSIDKFAKGSQGLEKALKENQKLVAWATKRLPKTEDSPLGKPLPIMGGKDDKKMSENIISGGASQRIINIQVDKFQDAINFHVKEAVGDLADKAEDMEELMNEALARTLNTANQAAHGGI</sequence>
<evidence type="ECO:0000256" key="1">
    <source>
        <dbReference type="ARBA" id="ARBA00022612"/>
    </source>
</evidence>
<feature type="domain" description="Phage tail tape measure protein" evidence="3">
    <location>
        <begin position="144"/>
        <end position="342"/>
    </location>
</feature>
<dbReference type="AlphaFoldDB" id="A0AAU9CFD4"/>
<dbReference type="KEGG" id="fax:FUAX_32980"/>
<protein>
    <recommendedName>
        <fullName evidence="3">Phage tail tape measure protein domain-containing protein</fullName>
    </recommendedName>
</protein>
<keyword evidence="5" id="KW-1185">Reference proteome</keyword>
<dbReference type="PANTHER" id="PTHR37813:SF1">
    <property type="entry name" value="FELS-2 PROPHAGE PROTEIN"/>
    <property type="match status" value="1"/>
</dbReference>
<feature type="transmembrane region" description="Helical" evidence="2">
    <location>
        <begin position="513"/>
        <end position="533"/>
    </location>
</feature>
<keyword evidence="2" id="KW-0812">Transmembrane</keyword>
<dbReference type="NCBIfam" id="TIGR01760">
    <property type="entry name" value="tape_meas_TP901"/>
    <property type="match status" value="1"/>
</dbReference>
<dbReference type="EMBL" id="AP025314">
    <property type="protein sequence ID" value="BDD10866.1"/>
    <property type="molecule type" value="Genomic_DNA"/>
</dbReference>